<gene>
    <name evidence="5" type="ORF">SAMN05421835_108110</name>
</gene>
<protein>
    <submittedName>
        <fullName evidence="5">Methyltransferase domain-containing protein</fullName>
    </submittedName>
</protein>
<dbReference type="Pfam" id="PF08241">
    <property type="entry name" value="Methyltransf_11"/>
    <property type="match status" value="1"/>
</dbReference>
<dbReference type="STRING" id="115433.SAMN05421835_108110"/>
<keyword evidence="3" id="KW-0949">S-adenosyl-L-methionine</keyword>
<keyword evidence="6" id="KW-1185">Reference proteome</keyword>
<dbReference type="InterPro" id="IPR029063">
    <property type="entry name" value="SAM-dependent_MTases_sf"/>
</dbReference>
<dbReference type="SUPFAM" id="SSF53335">
    <property type="entry name" value="S-adenosyl-L-methionine-dependent methyltransferases"/>
    <property type="match status" value="1"/>
</dbReference>
<dbReference type="GO" id="GO:0032259">
    <property type="term" value="P:methylation"/>
    <property type="evidence" value="ECO:0007669"/>
    <property type="project" value="UniProtKB-KW"/>
</dbReference>
<dbReference type="Proteomes" id="UP000199025">
    <property type="component" value="Unassembled WGS sequence"/>
</dbReference>
<reference evidence="5 6" key="1">
    <citation type="submission" date="2016-10" db="EMBL/GenBank/DDBJ databases">
        <authorList>
            <person name="de Groot N.N."/>
        </authorList>
    </citation>
    <scope>NUCLEOTIDE SEQUENCE [LARGE SCALE GENOMIC DNA]</scope>
    <source>
        <strain evidence="5 6">DSM 44468</strain>
    </source>
</reference>
<dbReference type="CDD" id="cd02440">
    <property type="entry name" value="AdoMet_MTases"/>
    <property type="match status" value="1"/>
</dbReference>
<sequence length="197" mass="20467">MLERTPEFWDAQAATFDEQPDHGLRDPAVRAAWAGVLLPLLPVAPSSVVDLGCGTGSLAVLLAGAGHGVLGVDLSAGMVAAAEAKARSAGVPAEFRRGDASHPPVPPASCDVVLARHVVWALPDPAATVGRWVRLLRPGGLLVLVEGRWKTGGGLTAAECQSLVLGHRRHAAVRPLPDPALWGGPIEDERYLVLSAS</sequence>
<organism evidence="5 6">
    <name type="scientific">Amycolatopsis sacchari</name>
    <dbReference type="NCBI Taxonomy" id="115433"/>
    <lineage>
        <taxon>Bacteria</taxon>
        <taxon>Bacillati</taxon>
        <taxon>Actinomycetota</taxon>
        <taxon>Actinomycetes</taxon>
        <taxon>Pseudonocardiales</taxon>
        <taxon>Pseudonocardiaceae</taxon>
        <taxon>Amycolatopsis</taxon>
    </lineage>
</organism>
<keyword evidence="2 5" id="KW-0808">Transferase</keyword>
<dbReference type="OrthoDB" id="21342at2"/>
<evidence type="ECO:0000259" key="4">
    <source>
        <dbReference type="Pfam" id="PF08241"/>
    </source>
</evidence>
<evidence type="ECO:0000256" key="2">
    <source>
        <dbReference type="ARBA" id="ARBA00022679"/>
    </source>
</evidence>
<evidence type="ECO:0000256" key="3">
    <source>
        <dbReference type="ARBA" id="ARBA00022691"/>
    </source>
</evidence>
<dbReference type="RefSeq" id="WP_091508069.1">
    <property type="nucleotide sequence ID" value="NZ_FORP01000008.1"/>
</dbReference>
<accession>A0A1I3TV91</accession>
<dbReference type="InterPro" id="IPR013216">
    <property type="entry name" value="Methyltransf_11"/>
</dbReference>
<proteinExistence type="predicted"/>
<dbReference type="PANTHER" id="PTHR43464:SF19">
    <property type="entry name" value="UBIQUINONE BIOSYNTHESIS O-METHYLTRANSFERASE, MITOCHONDRIAL"/>
    <property type="match status" value="1"/>
</dbReference>
<feature type="domain" description="Methyltransferase type 11" evidence="4">
    <location>
        <begin position="49"/>
        <end position="144"/>
    </location>
</feature>
<dbReference type="AlphaFoldDB" id="A0A1I3TV91"/>
<evidence type="ECO:0000256" key="1">
    <source>
        <dbReference type="ARBA" id="ARBA00022603"/>
    </source>
</evidence>
<keyword evidence="1 5" id="KW-0489">Methyltransferase</keyword>
<name>A0A1I3TV91_9PSEU</name>
<dbReference type="PANTHER" id="PTHR43464">
    <property type="entry name" value="METHYLTRANSFERASE"/>
    <property type="match status" value="1"/>
</dbReference>
<dbReference type="Gene3D" id="3.40.50.150">
    <property type="entry name" value="Vaccinia Virus protein VP39"/>
    <property type="match status" value="1"/>
</dbReference>
<dbReference type="EMBL" id="FORP01000008">
    <property type="protein sequence ID" value="SFJ75174.1"/>
    <property type="molecule type" value="Genomic_DNA"/>
</dbReference>
<evidence type="ECO:0000313" key="6">
    <source>
        <dbReference type="Proteomes" id="UP000199025"/>
    </source>
</evidence>
<evidence type="ECO:0000313" key="5">
    <source>
        <dbReference type="EMBL" id="SFJ75174.1"/>
    </source>
</evidence>
<dbReference type="GO" id="GO:0008757">
    <property type="term" value="F:S-adenosylmethionine-dependent methyltransferase activity"/>
    <property type="evidence" value="ECO:0007669"/>
    <property type="project" value="InterPro"/>
</dbReference>